<dbReference type="PANTHER" id="PTHR38431">
    <property type="entry name" value="BLL2305 PROTEIN"/>
    <property type="match status" value="1"/>
</dbReference>
<comment type="caution">
    <text evidence="2">The sequence shown here is derived from an EMBL/GenBank/DDBJ whole genome shotgun (WGS) entry which is preliminary data.</text>
</comment>
<dbReference type="Pfam" id="PF12727">
    <property type="entry name" value="PBP_like"/>
    <property type="match status" value="1"/>
</dbReference>
<evidence type="ECO:0000313" key="3">
    <source>
        <dbReference type="Proteomes" id="UP000662703"/>
    </source>
</evidence>
<dbReference type="SUPFAM" id="SSF53850">
    <property type="entry name" value="Periplasmic binding protein-like II"/>
    <property type="match status" value="1"/>
</dbReference>
<organism evidence="2 3">
    <name type="scientific">Alloalcanivorax profundimaris</name>
    <dbReference type="NCBI Taxonomy" id="2735259"/>
    <lineage>
        <taxon>Bacteria</taxon>
        <taxon>Pseudomonadati</taxon>
        <taxon>Pseudomonadota</taxon>
        <taxon>Gammaproteobacteria</taxon>
        <taxon>Oceanospirillales</taxon>
        <taxon>Alcanivoracaceae</taxon>
        <taxon>Alloalcanivorax</taxon>
    </lineage>
</organism>
<dbReference type="PANTHER" id="PTHR38431:SF1">
    <property type="entry name" value="BLL2305 PROTEIN"/>
    <property type="match status" value="1"/>
</dbReference>
<sequence>MPKKKLQIIPAWVFRTEQGELFEPVIFRLLNGVHESGKLTVAANGAGISYRHAWNLLNRAAGFFGLPLVEMRKGQGTRLSALGEKLLWSEQRVKARLGPQLDSLASELNIQLQQLLAGEHPVLRLHASHGYAVALLPEFSDRVELDLQYTNPAHALDILARGESDLASFHFPASPRRAERIMALYQDRLDLDNLRVIRFVTREQGLMVRADGGRRFEGLADLADPSVRFINRDRHSGTRTLFNLMLEEQGVDPADIHDTDQEEFTHTAVAAYVAAGMADAGFGVEAAARQFGLNFVNLATEHYLLVCHRDRLENHNMRQLLALMRSPDFLAEIDRLPGYAPDRCGEICTFEELLASDRADRD</sequence>
<feature type="domain" description="PBP" evidence="1">
    <location>
        <begin position="142"/>
        <end position="324"/>
    </location>
</feature>
<accession>A0ABS0AMD3</accession>
<dbReference type="InterPro" id="IPR024370">
    <property type="entry name" value="PBP_domain"/>
</dbReference>
<gene>
    <name evidence="2" type="ORF">Y5W_00587</name>
</gene>
<dbReference type="SUPFAM" id="SSF46785">
    <property type="entry name" value="Winged helix' DNA-binding domain"/>
    <property type="match status" value="1"/>
</dbReference>
<evidence type="ECO:0000259" key="1">
    <source>
        <dbReference type="Pfam" id="PF12727"/>
    </source>
</evidence>
<name>A0ABS0AMD3_9GAMM</name>
<reference evidence="2 3" key="1">
    <citation type="submission" date="2012-09" db="EMBL/GenBank/DDBJ databases">
        <title>Genome Sequence of alkane-degrading Bacterium Alcanivorax sp. 521-1.</title>
        <authorList>
            <person name="Lai Q."/>
            <person name="Shao Z."/>
        </authorList>
    </citation>
    <scope>NUCLEOTIDE SEQUENCE [LARGE SCALE GENOMIC DNA]</scope>
    <source>
        <strain evidence="2 3">521-1</strain>
    </source>
</reference>
<protein>
    <submittedName>
        <fullName evidence="2">Transcriptional regulator of molybdate metabolism, LysR family protein</fullName>
    </submittedName>
</protein>
<dbReference type="Gene3D" id="1.10.10.10">
    <property type="entry name" value="Winged helix-like DNA-binding domain superfamily/Winged helix DNA-binding domain"/>
    <property type="match status" value="1"/>
</dbReference>
<dbReference type="RefSeq" id="WP_194864124.1">
    <property type="nucleotide sequence ID" value="NZ_ARXX01000006.1"/>
</dbReference>
<evidence type="ECO:0000313" key="2">
    <source>
        <dbReference type="EMBL" id="MBF5055293.1"/>
    </source>
</evidence>
<dbReference type="Proteomes" id="UP000662703">
    <property type="component" value="Unassembled WGS sequence"/>
</dbReference>
<dbReference type="InterPro" id="IPR036388">
    <property type="entry name" value="WH-like_DNA-bd_sf"/>
</dbReference>
<dbReference type="InterPro" id="IPR036390">
    <property type="entry name" value="WH_DNA-bd_sf"/>
</dbReference>
<keyword evidence="3" id="KW-1185">Reference proteome</keyword>
<proteinExistence type="predicted"/>
<dbReference type="Gene3D" id="3.40.190.290">
    <property type="match status" value="1"/>
</dbReference>
<dbReference type="EMBL" id="ARXX01000006">
    <property type="protein sequence ID" value="MBF5055293.1"/>
    <property type="molecule type" value="Genomic_DNA"/>
</dbReference>